<dbReference type="EMBL" id="JAIKTU010000006">
    <property type="protein sequence ID" value="MBY0755462.1"/>
    <property type="molecule type" value="Genomic_DNA"/>
</dbReference>
<evidence type="ECO:0000256" key="6">
    <source>
        <dbReference type="ARBA" id="ARBA00022723"/>
    </source>
</evidence>
<dbReference type="RefSeq" id="WP_221860790.1">
    <property type="nucleotide sequence ID" value="NZ_JAIKTU010000006.1"/>
</dbReference>
<keyword evidence="7 11" id="KW-0547">Nucleotide-binding</keyword>
<dbReference type="SMART" id="SM00878">
    <property type="entry name" value="Biotin_carb_C"/>
    <property type="match status" value="1"/>
</dbReference>
<dbReference type="Proteomes" id="UP001299068">
    <property type="component" value="Unassembled WGS sequence"/>
</dbReference>
<dbReference type="EC" id="6.3.4.14" evidence="4 12"/>
<keyword evidence="12" id="KW-0275">Fatty acid biosynthesis</keyword>
<dbReference type="NCBIfam" id="NF004085">
    <property type="entry name" value="PRK05586.1"/>
    <property type="match status" value="1"/>
</dbReference>
<dbReference type="PANTHER" id="PTHR48095:SF2">
    <property type="entry name" value="BIOTIN CARBOXYLASE, CHLOROPLASTIC"/>
    <property type="match status" value="1"/>
</dbReference>
<accession>A0ABS7KY43</accession>
<evidence type="ECO:0000256" key="11">
    <source>
        <dbReference type="PROSITE-ProRule" id="PRU00409"/>
    </source>
</evidence>
<keyword evidence="5 12" id="KW-0436">Ligase</keyword>
<keyword evidence="12" id="KW-0443">Lipid metabolism</keyword>
<dbReference type="InterPro" id="IPR011764">
    <property type="entry name" value="Biotin_carboxylation_dom"/>
</dbReference>
<sequence>MFKKVLIANRGEIAVRIIRACRELGVATVAVYSEVDKEALHTQLADEAICIGAYPAKDSYLNIKNILSACVLTGADAIHPGFGFLSENAKFSKMCSECNIKFIGPDYTSIELMGNKARARELMKSADVPVVPGFEGTIENEDHALDIAKNIGYPIMIKAAAGGGGKGIRIARNDEEFRKGYNTAKSESLACFGDDTLYIEKFIERPRHIEFQILADENGNVVHLGERECSLQRKNQKVLEEAPSSILSEELRAEMGEVAKRAAKACNYKNAGTIEFLVDKDFNYYFMEMNTRIQVEHPITEMVTGVDLLKEQLKIASGEPLSFIQEDIKIKGHAIECRINAEDPENDFRPCPGLINELYIPGGLGIRLDSAIYCGYKIPHCYDSMLAKLIAYGENRDEAIIRMKRALSEFGIGGVKTNIEFQYSLLEMEEFLNGDYDTAFLGNKMVNKYA</sequence>
<evidence type="ECO:0000256" key="8">
    <source>
        <dbReference type="ARBA" id="ARBA00022840"/>
    </source>
</evidence>
<evidence type="ECO:0000256" key="7">
    <source>
        <dbReference type="ARBA" id="ARBA00022741"/>
    </source>
</evidence>
<dbReference type="SUPFAM" id="SSF52440">
    <property type="entry name" value="PreATP-grasp domain"/>
    <property type="match status" value="1"/>
</dbReference>
<evidence type="ECO:0000256" key="12">
    <source>
        <dbReference type="RuleBase" id="RU365063"/>
    </source>
</evidence>
<dbReference type="SUPFAM" id="SSF51246">
    <property type="entry name" value="Rudiment single hybrid motif"/>
    <property type="match status" value="1"/>
</dbReference>
<feature type="domain" description="Biotin carboxylation" evidence="14">
    <location>
        <begin position="1"/>
        <end position="446"/>
    </location>
</feature>
<keyword evidence="9" id="KW-0460">Magnesium</keyword>
<keyword evidence="12" id="KW-0276">Fatty acid metabolism</keyword>
<comment type="pathway">
    <text evidence="2 12">Lipid metabolism; malonyl-CoA biosynthesis; malonyl-CoA from acetyl-CoA: step 1/1.</text>
</comment>
<evidence type="ECO:0000256" key="5">
    <source>
        <dbReference type="ARBA" id="ARBA00022598"/>
    </source>
</evidence>
<dbReference type="PROSITE" id="PS50979">
    <property type="entry name" value="BC"/>
    <property type="match status" value="1"/>
</dbReference>
<evidence type="ECO:0000256" key="10">
    <source>
        <dbReference type="ARBA" id="ARBA00048600"/>
    </source>
</evidence>
<keyword evidence="12" id="KW-0092">Biotin</keyword>
<dbReference type="Pfam" id="PF00289">
    <property type="entry name" value="Biotin_carb_N"/>
    <property type="match status" value="1"/>
</dbReference>
<evidence type="ECO:0000313" key="15">
    <source>
        <dbReference type="EMBL" id="MBY0755462.1"/>
    </source>
</evidence>
<dbReference type="Gene3D" id="3.30.470.20">
    <property type="entry name" value="ATP-grasp fold, B domain"/>
    <property type="match status" value="1"/>
</dbReference>
<dbReference type="PROSITE" id="PS00867">
    <property type="entry name" value="CPSASE_2"/>
    <property type="match status" value="1"/>
</dbReference>
<evidence type="ECO:0000259" key="13">
    <source>
        <dbReference type="PROSITE" id="PS50975"/>
    </source>
</evidence>
<evidence type="ECO:0000259" key="14">
    <source>
        <dbReference type="PROSITE" id="PS50979"/>
    </source>
</evidence>
<reference evidence="15 16" key="1">
    <citation type="journal article" date="2021" name="Cell Host Microbe">
        <title>in vivo commensal control of Clostridioides difficile virulence.</title>
        <authorList>
            <person name="Girinathan B.P."/>
            <person name="Dibenedetto N."/>
            <person name="Worley J.N."/>
            <person name="Peltier J."/>
            <person name="Arrieta-Ortiz M.L."/>
            <person name="Rupa Christinal Immanuel S."/>
            <person name="Lavin R."/>
            <person name="Delaney M.L."/>
            <person name="Cummins C."/>
            <person name="Hoffmann M."/>
            <person name="Luo Y."/>
            <person name="Gonzalez-Escalona N."/>
            <person name="Allard M."/>
            <person name="Onderdonk A.B."/>
            <person name="Gerber G.K."/>
            <person name="Sonenshein A.L."/>
            <person name="Baliga N."/>
            <person name="Dupuy B."/>
            <person name="Bry L."/>
        </authorList>
    </citation>
    <scope>NUCLEOTIDE SEQUENCE [LARGE SCALE GENOMIC DNA]</scope>
    <source>
        <strain evidence="15 16">DSM 599</strain>
    </source>
</reference>
<comment type="caution">
    <text evidence="15">The sequence shown here is derived from an EMBL/GenBank/DDBJ whole genome shotgun (WGS) entry which is preliminary data.</text>
</comment>
<gene>
    <name evidence="15" type="ORF">K5V21_08330</name>
</gene>
<dbReference type="NCBIfam" id="NF006367">
    <property type="entry name" value="PRK08591.1"/>
    <property type="match status" value="1"/>
</dbReference>
<dbReference type="InterPro" id="IPR016185">
    <property type="entry name" value="PreATP-grasp_dom_sf"/>
</dbReference>
<dbReference type="Pfam" id="PF02786">
    <property type="entry name" value="CPSase_L_D2"/>
    <property type="match status" value="1"/>
</dbReference>
<name>A0ABS7KY43_CLOSR</name>
<dbReference type="InterPro" id="IPR004549">
    <property type="entry name" value="Acetyl_CoA_COase_biotin_COase"/>
</dbReference>
<evidence type="ECO:0000256" key="2">
    <source>
        <dbReference type="ARBA" id="ARBA00004956"/>
    </source>
</evidence>
<proteinExistence type="predicted"/>
<dbReference type="PANTHER" id="PTHR48095">
    <property type="entry name" value="PYRUVATE CARBOXYLASE SUBUNIT A"/>
    <property type="match status" value="1"/>
</dbReference>
<dbReference type="InterPro" id="IPR005482">
    <property type="entry name" value="Biotin_COase_C"/>
</dbReference>
<dbReference type="InterPro" id="IPR011054">
    <property type="entry name" value="Rudment_hybrid_motif"/>
</dbReference>
<dbReference type="InterPro" id="IPR051602">
    <property type="entry name" value="ACC_Biotin_Carboxylase"/>
</dbReference>
<dbReference type="InterPro" id="IPR011761">
    <property type="entry name" value="ATP-grasp"/>
</dbReference>
<organism evidence="15 16">
    <name type="scientific">Clostridium sardiniense</name>
    <name type="common">Clostridium absonum</name>
    <dbReference type="NCBI Taxonomy" id="29369"/>
    <lineage>
        <taxon>Bacteria</taxon>
        <taxon>Bacillati</taxon>
        <taxon>Bacillota</taxon>
        <taxon>Clostridia</taxon>
        <taxon>Eubacteriales</taxon>
        <taxon>Clostridiaceae</taxon>
        <taxon>Clostridium</taxon>
    </lineage>
</organism>
<keyword evidence="6" id="KW-0479">Metal-binding</keyword>
<protein>
    <recommendedName>
        <fullName evidence="4 12">Biotin carboxylase</fullName>
        <ecNumber evidence="4 12">6.3.4.14</ecNumber>
    </recommendedName>
    <alternativeName>
        <fullName evidence="12">Acetyl-coenzyme A carboxylase biotin carboxylase subunit A</fullName>
    </alternativeName>
</protein>
<dbReference type="NCBIfam" id="TIGR00514">
    <property type="entry name" value="accC"/>
    <property type="match status" value="1"/>
</dbReference>
<dbReference type="InterPro" id="IPR005479">
    <property type="entry name" value="CPAse_ATP-bd"/>
</dbReference>
<keyword evidence="8 11" id="KW-0067">ATP-binding</keyword>
<dbReference type="Pfam" id="PF02785">
    <property type="entry name" value="Biotin_carb_C"/>
    <property type="match status" value="1"/>
</dbReference>
<evidence type="ECO:0000256" key="9">
    <source>
        <dbReference type="ARBA" id="ARBA00022842"/>
    </source>
</evidence>
<evidence type="ECO:0000256" key="1">
    <source>
        <dbReference type="ARBA" id="ARBA00003761"/>
    </source>
</evidence>
<comment type="function">
    <text evidence="1 12">This protein is a component of the acetyl coenzyme A carboxylase complex; first, biotin carboxylase catalyzes the carboxylation of the carrier protein and then the transcarboxylase transfers the carboxyl group to form malonyl-CoA.</text>
</comment>
<evidence type="ECO:0000256" key="3">
    <source>
        <dbReference type="ARBA" id="ARBA00011750"/>
    </source>
</evidence>
<evidence type="ECO:0000313" key="16">
    <source>
        <dbReference type="Proteomes" id="UP001299068"/>
    </source>
</evidence>
<dbReference type="PROSITE" id="PS00866">
    <property type="entry name" value="CPSASE_1"/>
    <property type="match status" value="1"/>
</dbReference>
<comment type="catalytic activity">
    <reaction evidence="10 12">
        <text>N(6)-biotinyl-L-lysyl-[protein] + hydrogencarbonate + ATP = N(6)-carboxybiotinyl-L-lysyl-[protein] + ADP + phosphate + H(+)</text>
        <dbReference type="Rhea" id="RHEA:13501"/>
        <dbReference type="Rhea" id="RHEA-COMP:10505"/>
        <dbReference type="Rhea" id="RHEA-COMP:10506"/>
        <dbReference type="ChEBI" id="CHEBI:15378"/>
        <dbReference type="ChEBI" id="CHEBI:17544"/>
        <dbReference type="ChEBI" id="CHEBI:30616"/>
        <dbReference type="ChEBI" id="CHEBI:43474"/>
        <dbReference type="ChEBI" id="CHEBI:83144"/>
        <dbReference type="ChEBI" id="CHEBI:83145"/>
        <dbReference type="ChEBI" id="CHEBI:456216"/>
        <dbReference type="EC" id="6.3.4.14"/>
    </reaction>
</comment>
<dbReference type="SUPFAM" id="SSF56059">
    <property type="entry name" value="Glutathione synthetase ATP-binding domain-like"/>
    <property type="match status" value="1"/>
</dbReference>
<keyword evidence="12" id="KW-0444">Lipid biosynthesis</keyword>
<dbReference type="InterPro" id="IPR005481">
    <property type="entry name" value="BC-like_N"/>
</dbReference>
<keyword evidence="16" id="KW-1185">Reference proteome</keyword>
<dbReference type="PROSITE" id="PS50975">
    <property type="entry name" value="ATP_GRASP"/>
    <property type="match status" value="1"/>
</dbReference>
<comment type="subunit">
    <text evidence="3 12">Acetyl-CoA carboxylase is a heterohexamer of biotin carboxyl carrier protein, biotin carboxylase and the two subunits of carboxyl transferase in a 2:2 complex.</text>
</comment>
<evidence type="ECO:0000256" key="4">
    <source>
        <dbReference type="ARBA" id="ARBA00013263"/>
    </source>
</evidence>
<feature type="domain" description="ATP-grasp" evidence="13">
    <location>
        <begin position="120"/>
        <end position="317"/>
    </location>
</feature>